<keyword evidence="2" id="KW-1185">Reference proteome</keyword>
<sequence length="62" mass="7327">MSAIEKIVCPQRGESRRLYKIIIPNSHDHFWRFGIRLESMDYCGSKSLAAIEREWLAVFELE</sequence>
<organism evidence="1 2">
    <name type="scientific">Undibacterium aquatile</name>
    <dbReference type="NCBI Taxonomy" id="1537398"/>
    <lineage>
        <taxon>Bacteria</taxon>
        <taxon>Pseudomonadati</taxon>
        <taxon>Pseudomonadota</taxon>
        <taxon>Betaproteobacteria</taxon>
        <taxon>Burkholderiales</taxon>
        <taxon>Oxalobacteraceae</taxon>
        <taxon>Undibacterium</taxon>
    </lineage>
</organism>
<dbReference type="EMBL" id="JACOFT010000002">
    <property type="protein sequence ID" value="MBC3810698.1"/>
    <property type="molecule type" value="Genomic_DNA"/>
</dbReference>
<protein>
    <submittedName>
        <fullName evidence="1">Uncharacterized protein</fullName>
    </submittedName>
</protein>
<name>A0ABR6XDB1_9BURK</name>
<gene>
    <name evidence="1" type="ORF">H8K26_04525</name>
</gene>
<proteinExistence type="predicted"/>
<comment type="caution">
    <text evidence="1">The sequence shown here is derived from an EMBL/GenBank/DDBJ whole genome shotgun (WGS) entry which is preliminary data.</text>
</comment>
<reference evidence="1 2" key="1">
    <citation type="submission" date="2020-08" db="EMBL/GenBank/DDBJ databases">
        <title>Novel species isolated from subtropical streams in China.</title>
        <authorList>
            <person name="Lu H."/>
        </authorList>
    </citation>
    <scope>NUCLEOTIDE SEQUENCE [LARGE SCALE GENOMIC DNA]</scope>
    <source>
        <strain evidence="1 2">CCTCC AB 2015119</strain>
    </source>
</reference>
<dbReference type="Proteomes" id="UP000637632">
    <property type="component" value="Unassembled WGS sequence"/>
</dbReference>
<accession>A0ABR6XDB1</accession>
<dbReference type="RefSeq" id="WP_190477711.1">
    <property type="nucleotide sequence ID" value="NZ_JACOFT010000002.1"/>
</dbReference>
<evidence type="ECO:0000313" key="2">
    <source>
        <dbReference type="Proteomes" id="UP000637632"/>
    </source>
</evidence>
<evidence type="ECO:0000313" key="1">
    <source>
        <dbReference type="EMBL" id="MBC3810698.1"/>
    </source>
</evidence>